<evidence type="ECO:0000256" key="2">
    <source>
        <dbReference type="SAM" id="MobiDB-lite"/>
    </source>
</evidence>
<feature type="region of interest" description="Disordered" evidence="2">
    <location>
        <begin position="48"/>
        <end position="103"/>
    </location>
</feature>
<evidence type="ECO:0000313" key="4">
    <source>
        <dbReference type="Proteomes" id="UP001549921"/>
    </source>
</evidence>
<feature type="compositionally biased region" description="Low complexity" evidence="2">
    <location>
        <begin position="81"/>
        <end position="93"/>
    </location>
</feature>
<dbReference type="Proteomes" id="UP001549921">
    <property type="component" value="Unassembled WGS sequence"/>
</dbReference>
<protein>
    <submittedName>
        <fullName evidence="3">Uncharacterized protein</fullName>
    </submittedName>
</protein>
<dbReference type="AlphaFoldDB" id="A0ABD0SVL6"/>
<feature type="coiled-coil region" evidence="1">
    <location>
        <begin position="110"/>
        <end position="159"/>
    </location>
</feature>
<evidence type="ECO:0000256" key="1">
    <source>
        <dbReference type="SAM" id="Coils"/>
    </source>
</evidence>
<sequence>MRRTGGGPPPTPPSDFSDTTDWLRAIIPSSIDGNLAIYDDDVIIPKPTPEKIIEIPDNEKKSNEASVTNEKWDFDPSTPYSSLKKPMSSPLKSRANKRRPAENLNSNVVRQLLREKKLSVMDNLQDLELQRLKDSIRHAQELHEQTLRHNEERHKLEIEKLHLDIRILKKSDEFI</sequence>
<name>A0ABD0SVL6_LOXSC</name>
<accession>A0ABD0SVL6</accession>
<feature type="region of interest" description="Disordered" evidence="2">
    <location>
        <begin position="1"/>
        <end position="20"/>
    </location>
</feature>
<evidence type="ECO:0000313" key="3">
    <source>
        <dbReference type="EMBL" id="KAL0829806.1"/>
    </source>
</evidence>
<reference evidence="3 4" key="1">
    <citation type="submission" date="2024-06" db="EMBL/GenBank/DDBJ databases">
        <title>A chromosome-level genome assembly of beet webworm, Loxostege sticticalis.</title>
        <authorList>
            <person name="Zhang Y."/>
        </authorList>
    </citation>
    <scope>NUCLEOTIDE SEQUENCE [LARGE SCALE GENOMIC DNA]</scope>
    <source>
        <strain evidence="3">AQ028</strain>
        <tissue evidence="3">Male pupae</tissue>
    </source>
</reference>
<dbReference type="EMBL" id="JBEDNZ010000014">
    <property type="protein sequence ID" value="KAL0829806.1"/>
    <property type="molecule type" value="Genomic_DNA"/>
</dbReference>
<comment type="caution">
    <text evidence="3">The sequence shown here is derived from an EMBL/GenBank/DDBJ whole genome shotgun (WGS) entry which is preliminary data.</text>
</comment>
<feature type="compositionally biased region" description="Basic and acidic residues" evidence="2">
    <location>
        <begin position="48"/>
        <end position="63"/>
    </location>
</feature>
<organism evidence="3 4">
    <name type="scientific">Loxostege sticticalis</name>
    <name type="common">Beet webworm moth</name>
    <dbReference type="NCBI Taxonomy" id="481309"/>
    <lineage>
        <taxon>Eukaryota</taxon>
        <taxon>Metazoa</taxon>
        <taxon>Ecdysozoa</taxon>
        <taxon>Arthropoda</taxon>
        <taxon>Hexapoda</taxon>
        <taxon>Insecta</taxon>
        <taxon>Pterygota</taxon>
        <taxon>Neoptera</taxon>
        <taxon>Endopterygota</taxon>
        <taxon>Lepidoptera</taxon>
        <taxon>Glossata</taxon>
        <taxon>Ditrysia</taxon>
        <taxon>Pyraloidea</taxon>
        <taxon>Crambidae</taxon>
        <taxon>Pyraustinae</taxon>
        <taxon>Loxostege</taxon>
    </lineage>
</organism>
<proteinExistence type="predicted"/>
<keyword evidence="1" id="KW-0175">Coiled coil</keyword>
<gene>
    <name evidence="3" type="ORF">ABMA28_003289</name>
</gene>